<comment type="caution">
    <text evidence="1">The sequence shown here is derived from an EMBL/GenBank/DDBJ whole genome shotgun (WGS) entry which is preliminary data.</text>
</comment>
<evidence type="ECO:0008006" key="3">
    <source>
        <dbReference type="Google" id="ProtNLM"/>
    </source>
</evidence>
<sequence length="235" mass="26412">MAMVHHTLSTGDTVAIIDDEPDEQDRLSDGVEDADFNPNIVDLPYSIDELIREISETSSAAICDLRLTKFKNIPYWGSEVVAKLNQANIPAILVSSGVNERTNAEVRKWRANIPRLITRTEGSDPVSLRAALTLADRELAKKFTPDRKPYQTVVRIAQVEVDHPEPMAEVVVIGWHPDKEVLVPLSVFTDAVGPISTEIKDERFIADVNIYAEDEGDLYFRNIHRSPALPEEWLR</sequence>
<accession>A0ABQ3L3A2</accession>
<dbReference type="RefSeq" id="WP_191250727.1">
    <property type="nucleotide sequence ID" value="NZ_BNAY01000001.1"/>
</dbReference>
<organism evidence="1 2">
    <name type="scientific">Amycolatopsis oliviviridis</name>
    <dbReference type="NCBI Taxonomy" id="1471590"/>
    <lineage>
        <taxon>Bacteria</taxon>
        <taxon>Bacillati</taxon>
        <taxon>Actinomycetota</taxon>
        <taxon>Actinomycetes</taxon>
        <taxon>Pseudonocardiales</taxon>
        <taxon>Pseudonocardiaceae</taxon>
        <taxon>Amycolatopsis</taxon>
    </lineage>
</organism>
<dbReference type="EMBL" id="BNAY01000001">
    <property type="protein sequence ID" value="GHH01527.1"/>
    <property type="molecule type" value="Genomic_DNA"/>
</dbReference>
<reference evidence="2" key="1">
    <citation type="journal article" date="2019" name="Int. J. Syst. Evol. Microbiol.">
        <title>The Global Catalogue of Microorganisms (GCM) 10K type strain sequencing project: providing services to taxonomists for standard genome sequencing and annotation.</title>
        <authorList>
            <consortium name="The Broad Institute Genomics Platform"/>
            <consortium name="The Broad Institute Genome Sequencing Center for Infectious Disease"/>
            <person name="Wu L."/>
            <person name="Ma J."/>
        </authorList>
    </citation>
    <scope>NUCLEOTIDE SEQUENCE [LARGE SCALE GENOMIC DNA]</scope>
    <source>
        <strain evidence="2">CGMCC 4.7683</strain>
    </source>
</reference>
<protein>
    <recommendedName>
        <fullName evidence="3">Response regulator</fullName>
    </recommendedName>
</protein>
<proteinExistence type="predicted"/>
<evidence type="ECO:0000313" key="2">
    <source>
        <dbReference type="Proteomes" id="UP000635387"/>
    </source>
</evidence>
<evidence type="ECO:0000313" key="1">
    <source>
        <dbReference type="EMBL" id="GHH01527.1"/>
    </source>
</evidence>
<gene>
    <name evidence="1" type="ORF">GCM10017790_01570</name>
</gene>
<name>A0ABQ3L3A2_9PSEU</name>
<dbReference type="Proteomes" id="UP000635387">
    <property type="component" value="Unassembled WGS sequence"/>
</dbReference>
<keyword evidence="2" id="KW-1185">Reference proteome</keyword>